<dbReference type="Proteomes" id="UP001138500">
    <property type="component" value="Unassembled WGS sequence"/>
</dbReference>
<reference evidence="2 3" key="1">
    <citation type="journal article" date="2018" name="IMA Fungus">
        <title>IMA Genome-F 10: Nine draft genome sequences of Claviceps purpurea s.lat., including C. arundinis, C. humidiphila, and C. cf. spartinae, pseudomolecules for the pitch canker pathogen Fusarium circinatum, draft genome of Davidsoniella eucalypti, Grosmannia galeiformis, Quambalaria eucalypti, and Teratosphaeria destructans.</title>
        <authorList>
            <person name="Wingfield B.D."/>
            <person name="Liu M."/>
            <person name="Nguyen H.D."/>
            <person name="Lane F.A."/>
            <person name="Morgan S.W."/>
            <person name="De Vos L."/>
            <person name="Wilken P.M."/>
            <person name="Duong T.A."/>
            <person name="Aylward J."/>
            <person name="Coetzee M.P."/>
            <person name="Dadej K."/>
            <person name="De Beer Z.W."/>
            <person name="Findlay W."/>
            <person name="Havenga M."/>
            <person name="Kolarik M."/>
            <person name="Menzies J.G."/>
            <person name="Naidoo K."/>
            <person name="Pochopski O."/>
            <person name="Shoukouhi P."/>
            <person name="Santana Q.C."/>
            <person name="Seifert K.A."/>
            <person name="Soal N."/>
            <person name="Steenkamp E.T."/>
            <person name="Tatham C.T."/>
            <person name="van der Nest M.A."/>
            <person name="Wingfield M.J."/>
        </authorList>
    </citation>
    <scope>NUCLEOTIDE SEQUENCE [LARGE SCALE GENOMIC DNA]</scope>
    <source>
        <strain evidence="2">CMW44962</strain>
    </source>
</reference>
<dbReference type="PROSITE" id="PS50011">
    <property type="entry name" value="PROTEIN_KINASE_DOM"/>
    <property type="match status" value="1"/>
</dbReference>
<dbReference type="Pfam" id="PF00069">
    <property type="entry name" value="Pkinase"/>
    <property type="match status" value="1"/>
</dbReference>
<dbReference type="Gene3D" id="1.10.510.10">
    <property type="entry name" value="Transferase(Phosphotransferase) domain 1"/>
    <property type="match status" value="1"/>
</dbReference>
<dbReference type="InterPro" id="IPR011009">
    <property type="entry name" value="Kinase-like_dom_sf"/>
</dbReference>
<evidence type="ECO:0000259" key="1">
    <source>
        <dbReference type="PROSITE" id="PS50011"/>
    </source>
</evidence>
<dbReference type="EMBL" id="RIBY02002167">
    <property type="protein sequence ID" value="KAH9823761.1"/>
    <property type="molecule type" value="Genomic_DNA"/>
</dbReference>
<evidence type="ECO:0000313" key="3">
    <source>
        <dbReference type="Proteomes" id="UP001138500"/>
    </source>
</evidence>
<keyword evidence="3" id="KW-1185">Reference proteome</keyword>
<dbReference type="GO" id="GO:0005524">
    <property type="term" value="F:ATP binding"/>
    <property type="evidence" value="ECO:0007669"/>
    <property type="project" value="InterPro"/>
</dbReference>
<feature type="domain" description="Protein kinase" evidence="1">
    <location>
        <begin position="43"/>
        <end position="262"/>
    </location>
</feature>
<reference evidence="2 3" key="2">
    <citation type="journal article" date="2021" name="Curr. Genet.">
        <title>Genetic response to nitrogen starvation in the aggressive Eucalyptus foliar pathogen Teratosphaeria destructans.</title>
        <authorList>
            <person name="Havenga M."/>
            <person name="Wingfield B.D."/>
            <person name="Wingfield M.J."/>
            <person name="Dreyer L.L."/>
            <person name="Roets F."/>
            <person name="Aylward J."/>
        </authorList>
    </citation>
    <scope>NUCLEOTIDE SEQUENCE [LARGE SCALE GENOMIC DNA]</scope>
    <source>
        <strain evidence="2">CMW44962</strain>
    </source>
</reference>
<gene>
    <name evidence="2" type="ORF">Tdes44962_MAKER04505</name>
</gene>
<accession>A0A9W7SM79</accession>
<dbReference type="SMART" id="SM00220">
    <property type="entry name" value="S_TKc"/>
    <property type="match status" value="1"/>
</dbReference>
<dbReference type="GO" id="GO:0004674">
    <property type="term" value="F:protein serine/threonine kinase activity"/>
    <property type="evidence" value="ECO:0007669"/>
    <property type="project" value="TreeGrafter"/>
</dbReference>
<dbReference type="PANTHER" id="PTHR44167">
    <property type="entry name" value="OVARIAN-SPECIFIC SERINE/THREONINE-PROTEIN KINASE LOK-RELATED"/>
    <property type="match status" value="1"/>
</dbReference>
<proteinExistence type="predicted"/>
<protein>
    <submittedName>
        <fullName evidence="2">Serine/threonine-protein kinase-like protein</fullName>
    </submittedName>
</protein>
<dbReference type="SUPFAM" id="SSF56112">
    <property type="entry name" value="Protein kinase-like (PK-like)"/>
    <property type="match status" value="1"/>
</dbReference>
<name>A0A9W7SM79_9PEZI</name>
<organism evidence="2 3">
    <name type="scientific">Teratosphaeria destructans</name>
    <dbReference type="NCBI Taxonomy" id="418781"/>
    <lineage>
        <taxon>Eukaryota</taxon>
        <taxon>Fungi</taxon>
        <taxon>Dikarya</taxon>
        <taxon>Ascomycota</taxon>
        <taxon>Pezizomycotina</taxon>
        <taxon>Dothideomycetes</taxon>
        <taxon>Dothideomycetidae</taxon>
        <taxon>Mycosphaerellales</taxon>
        <taxon>Teratosphaeriaceae</taxon>
        <taxon>Teratosphaeria</taxon>
    </lineage>
</organism>
<dbReference type="InterPro" id="IPR000719">
    <property type="entry name" value="Prot_kinase_dom"/>
</dbReference>
<dbReference type="AlphaFoldDB" id="A0A9W7SM79"/>
<comment type="caution">
    <text evidence="2">The sequence shown here is derived from an EMBL/GenBank/DDBJ whole genome shotgun (WGS) entry which is preliminary data.</text>
</comment>
<dbReference type="OrthoDB" id="4062651at2759"/>
<dbReference type="PANTHER" id="PTHR44167:SF24">
    <property type="entry name" value="SERINE_THREONINE-PROTEIN KINASE CHK2"/>
    <property type="match status" value="1"/>
</dbReference>
<dbReference type="GO" id="GO:0044773">
    <property type="term" value="P:mitotic DNA damage checkpoint signaling"/>
    <property type="evidence" value="ECO:0007669"/>
    <property type="project" value="TreeGrafter"/>
</dbReference>
<dbReference type="GO" id="GO:0005634">
    <property type="term" value="C:nucleus"/>
    <property type="evidence" value="ECO:0007669"/>
    <property type="project" value="TreeGrafter"/>
</dbReference>
<evidence type="ECO:0000313" key="2">
    <source>
        <dbReference type="EMBL" id="KAH9823761.1"/>
    </source>
</evidence>
<sequence length="262" mass="29934">MEDGELSRVTVRDLRPLYEAFSEEDDEHGNPIFLYSSFGYITKDFVAYFGQSAMRKLQLTPKDIRESLELLPDDDVYPEAPPNITIAPTPMHDGLYVKGPMLNTAFQGTGLLPKLTLREVEVLETLKQNPHPNIVRYMGCLVERGLVVGLVFDRLSKTLEERLKEHDRDFSIDAYMNSITSVVEHLHSLGLAHNDINPNNIMVDEVDTIFVIDYGSCQPFGFELITAGTRGWIDEDFTVSARHHDLLALKKIRNWLDLQRRK</sequence>